<protein>
    <recommendedName>
        <fullName evidence="9">Cytochrome P450</fullName>
    </recommendedName>
</protein>
<comment type="caution">
    <text evidence="7">The sequence shown here is derived from an EMBL/GenBank/DDBJ whole genome shotgun (WGS) entry which is preliminary data.</text>
</comment>
<evidence type="ECO:0000256" key="4">
    <source>
        <dbReference type="ARBA" id="ARBA00023002"/>
    </source>
</evidence>
<evidence type="ECO:0000256" key="6">
    <source>
        <dbReference type="SAM" id="SignalP"/>
    </source>
</evidence>
<dbReference type="SUPFAM" id="SSF48264">
    <property type="entry name" value="Cytochrome P450"/>
    <property type="match status" value="1"/>
</dbReference>
<keyword evidence="3" id="KW-0479">Metal-binding</keyword>
<evidence type="ECO:0000256" key="3">
    <source>
        <dbReference type="ARBA" id="ARBA00022723"/>
    </source>
</evidence>
<keyword evidence="5" id="KW-0408">Iron</keyword>
<accession>A0AAV8QKZ5</accession>
<feature type="chain" id="PRO_5043956167" description="Cytochrome P450" evidence="6">
    <location>
        <begin position="19"/>
        <end position="183"/>
    </location>
</feature>
<keyword evidence="2" id="KW-0349">Heme</keyword>
<dbReference type="GO" id="GO:0005506">
    <property type="term" value="F:iron ion binding"/>
    <property type="evidence" value="ECO:0007669"/>
    <property type="project" value="InterPro"/>
</dbReference>
<organism evidence="7 8">
    <name type="scientific">Ensete ventricosum</name>
    <name type="common">Abyssinian banana</name>
    <name type="synonym">Musa ensete</name>
    <dbReference type="NCBI Taxonomy" id="4639"/>
    <lineage>
        <taxon>Eukaryota</taxon>
        <taxon>Viridiplantae</taxon>
        <taxon>Streptophyta</taxon>
        <taxon>Embryophyta</taxon>
        <taxon>Tracheophyta</taxon>
        <taxon>Spermatophyta</taxon>
        <taxon>Magnoliopsida</taxon>
        <taxon>Liliopsida</taxon>
        <taxon>Zingiberales</taxon>
        <taxon>Musaceae</taxon>
        <taxon>Ensete</taxon>
    </lineage>
</organism>
<dbReference type="InterPro" id="IPR036396">
    <property type="entry name" value="Cyt_P450_sf"/>
</dbReference>
<gene>
    <name evidence="7" type="ORF">OPV22_020750</name>
</gene>
<dbReference type="InterPro" id="IPR001128">
    <property type="entry name" value="Cyt_P450"/>
</dbReference>
<dbReference type="Pfam" id="PF00067">
    <property type="entry name" value="p450"/>
    <property type="match status" value="1"/>
</dbReference>
<evidence type="ECO:0000256" key="1">
    <source>
        <dbReference type="ARBA" id="ARBA00010617"/>
    </source>
</evidence>
<name>A0AAV8QKZ5_ENSVE</name>
<dbReference type="GO" id="GO:0020037">
    <property type="term" value="F:heme binding"/>
    <property type="evidence" value="ECO:0007669"/>
    <property type="project" value="InterPro"/>
</dbReference>
<comment type="similarity">
    <text evidence="1">Belongs to the cytochrome P450 family.</text>
</comment>
<evidence type="ECO:0000256" key="5">
    <source>
        <dbReference type="ARBA" id="ARBA00023004"/>
    </source>
</evidence>
<evidence type="ECO:0008006" key="9">
    <source>
        <dbReference type="Google" id="ProtNLM"/>
    </source>
</evidence>
<keyword evidence="8" id="KW-1185">Reference proteome</keyword>
<dbReference type="Proteomes" id="UP001222027">
    <property type="component" value="Unassembled WGS sequence"/>
</dbReference>
<evidence type="ECO:0000313" key="7">
    <source>
        <dbReference type="EMBL" id="KAJ8477023.1"/>
    </source>
</evidence>
<dbReference type="AlphaFoldDB" id="A0AAV8QKZ5"/>
<sequence length="183" mass="20213">MDLGLAALLPLLLPLAFLLPVALRRRAISVSLPNHEPPLPPSPRGLPVIGHIHHLVGKPTHQALRDLAAQHGPLVLVRVGQLDVVVVSSREAAEEVLKSLDANFADRPAFAVAKVITYGCMDVAFSPYGSYWRQLRKICATAAYDAECFRPERKDCTVVARDLFFYGSHDDMQLCTEKVNPRR</sequence>
<keyword evidence="4" id="KW-0560">Oxidoreductase</keyword>
<keyword evidence="6" id="KW-0732">Signal</keyword>
<evidence type="ECO:0000256" key="2">
    <source>
        <dbReference type="ARBA" id="ARBA00022617"/>
    </source>
</evidence>
<dbReference type="Gene3D" id="1.10.630.10">
    <property type="entry name" value="Cytochrome P450"/>
    <property type="match status" value="1"/>
</dbReference>
<dbReference type="PANTHER" id="PTHR47955:SF8">
    <property type="entry name" value="CYTOCHROME P450 71D11-LIKE"/>
    <property type="match status" value="1"/>
</dbReference>
<reference evidence="7 8" key="1">
    <citation type="submission" date="2022-12" db="EMBL/GenBank/DDBJ databases">
        <title>Chromosome-scale assembly of the Ensete ventricosum genome.</title>
        <authorList>
            <person name="Dussert Y."/>
            <person name="Stocks J."/>
            <person name="Wendawek A."/>
            <person name="Woldeyes F."/>
            <person name="Nichols R.A."/>
            <person name="Borrell J.S."/>
        </authorList>
    </citation>
    <scope>NUCLEOTIDE SEQUENCE [LARGE SCALE GENOMIC DNA]</scope>
    <source>
        <strain evidence="8">cv. Maze</strain>
        <tissue evidence="7">Seeds</tissue>
    </source>
</reference>
<dbReference type="PANTHER" id="PTHR47955">
    <property type="entry name" value="CYTOCHROME P450 FAMILY 71 PROTEIN"/>
    <property type="match status" value="1"/>
</dbReference>
<evidence type="ECO:0000313" key="8">
    <source>
        <dbReference type="Proteomes" id="UP001222027"/>
    </source>
</evidence>
<dbReference type="GO" id="GO:0016705">
    <property type="term" value="F:oxidoreductase activity, acting on paired donors, with incorporation or reduction of molecular oxygen"/>
    <property type="evidence" value="ECO:0007669"/>
    <property type="project" value="InterPro"/>
</dbReference>
<dbReference type="GO" id="GO:0004497">
    <property type="term" value="F:monooxygenase activity"/>
    <property type="evidence" value="ECO:0007669"/>
    <property type="project" value="InterPro"/>
</dbReference>
<dbReference type="EMBL" id="JAQQAF010000006">
    <property type="protein sequence ID" value="KAJ8477023.1"/>
    <property type="molecule type" value="Genomic_DNA"/>
</dbReference>
<proteinExistence type="inferred from homology"/>
<feature type="signal peptide" evidence="6">
    <location>
        <begin position="1"/>
        <end position="18"/>
    </location>
</feature>